<evidence type="ECO:0000313" key="2">
    <source>
        <dbReference type="Proteomes" id="UP000553632"/>
    </source>
</evidence>
<dbReference type="AlphaFoldDB" id="A0A7J6ULL7"/>
<keyword evidence="2" id="KW-1185">Reference proteome</keyword>
<dbReference type="PANTHER" id="PTHR12658">
    <property type="entry name" value="BETA-TUBULIN COFACTOR D"/>
    <property type="match status" value="1"/>
</dbReference>
<sequence>MAAETCHFPSFEVLMNSLLGLSDELANRLWQSSRKTKSDSPGLVCSSLLDPNIVVRRAASAAAQEVVGRLGCTTADDAGFLFVNLVDYWTVANRSYAATTLLGDVTGSLCVGDPHLVPFVLDHLCRLHLR</sequence>
<accession>A0A7J6ULL7</accession>
<name>A0A7J6ULL7_PEROL</name>
<dbReference type="EMBL" id="JABANO010001989">
    <property type="protein sequence ID" value="KAF4757976.1"/>
    <property type="molecule type" value="Genomic_DNA"/>
</dbReference>
<dbReference type="GO" id="GO:0048487">
    <property type="term" value="F:beta-tubulin binding"/>
    <property type="evidence" value="ECO:0007669"/>
    <property type="project" value="InterPro"/>
</dbReference>
<dbReference type="GO" id="GO:0007023">
    <property type="term" value="P:post-chaperonin tubulin folding pathway"/>
    <property type="evidence" value="ECO:0007669"/>
    <property type="project" value="InterPro"/>
</dbReference>
<dbReference type="GO" id="GO:0007021">
    <property type="term" value="P:tubulin complex assembly"/>
    <property type="evidence" value="ECO:0007669"/>
    <property type="project" value="InterPro"/>
</dbReference>
<gene>
    <name evidence="1" type="ORF">FOZ63_012868</name>
</gene>
<dbReference type="InterPro" id="IPR033162">
    <property type="entry name" value="TBCD"/>
</dbReference>
<reference evidence="1 2" key="1">
    <citation type="submission" date="2020-04" db="EMBL/GenBank/DDBJ databases">
        <title>Perkinsus olseni comparative genomics.</title>
        <authorList>
            <person name="Bogema D.R."/>
        </authorList>
    </citation>
    <scope>NUCLEOTIDE SEQUENCE [LARGE SCALE GENOMIC DNA]</scope>
    <source>
        <strain evidence="1 2">ATCC PRA-207</strain>
    </source>
</reference>
<dbReference type="PANTHER" id="PTHR12658:SF0">
    <property type="entry name" value="TUBULIN-SPECIFIC CHAPERONE D"/>
    <property type="match status" value="1"/>
</dbReference>
<feature type="non-terminal residue" evidence="1">
    <location>
        <position position="1"/>
    </location>
</feature>
<comment type="caution">
    <text evidence="1">The sequence shown here is derived from an EMBL/GenBank/DDBJ whole genome shotgun (WGS) entry which is preliminary data.</text>
</comment>
<protein>
    <submittedName>
        <fullName evidence="1">Uncharacterized protein</fullName>
    </submittedName>
</protein>
<organism evidence="1 2">
    <name type="scientific">Perkinsus olseni</name>
    <name type="common">Perkinsus atlanticus</name>
    <dbReference type="NCBI Taxonomy" id="32597"/>
    <lineage>
        <taxon>Eukaryota</taxon>
        <taxon>Sar</taxon>
        <taxon>Alveolata</taxon>
        <taxon>Perkinsozoa</taxon>
        <taxon>Perkinsea</taxon>
        <taxon>Perkinsida</taxon>
        <taxon>Perkinsidae</taxon>
        <taxon>Perkinsus</taxon>
    </lineage>
</organism>
<dbReference type="GO" id="GO:0005096">
    <property type="term" value="F:GTPase activator activity"/>
    <property type="evidence" value="ECO:0007669"/>
    <property type="project" value="InterPro"/>
</dbReference>
<evidence type="ECO:0000313" key="1">
    <source>
        <dbReference type="EMBL" id="KAF4757976.1"/>
    </source>
</evidence>
<dbReference type="Proteomes" id="UP000553632">
    <property type="component" value="Unassembled WGS sequence"/>
</dbReference>
<proteinExistence type="predicted"/>
<dbReference type="GO" id="GO:0000226">
    <property type="term" value="P:microtubule cytoskeleton organization"/>
    <property type="evidence" value="ECO:0007669"/>
    <property type="project" value="TreeGrafter"/>
</dbReference>